<evidence type="ECO:0000256" key="2">
    <source>
        <dbReference type="ARBA" id="ARBA00022475"/>
    </source>
</evidence>
<keyword evidence="3 7" id="KW-0812">Transmembrane</keyword>
<proteinExistence type="inferred from homology"/>
<organism evidence="9 10">
    <name type="scientific">Lachnoclostridium phocaeense</name>
    <dbReference type="NCBI Taxonomy" id="1871021"/>
    <lineage>
        <taxon>Bacteria</taxon>
        <taxon>Bacillati</taxon>
        <taxon>Bacillota</taxon>
        <taxon>Clostridia</taxon>
        <taxon>Lachnospirales</taxon>
        <taxon>Lachnospiraceae</taxon>
    </lineage>
</organism>
<feature type="transmembrane region" description="Helical" evidence="7">
    <location>
        <begin position="889"/>
        <end position="907"/>
    </location>
</feature>
<dbReference type="GO" id="GO:0005886">
    <property type="term" value="C:plasma membrane"/>
    <property type="evidence" value="ECO:0007669"/>
    <property type="project" value="UniProtKB-SubCell"/>
</dbReference>
<feature type="transmembrane region" description="Helical" evidence="7">
    <location>
        <begin position="447"/>
        <end position="468"/>
    </location>
</feature>
<feature type="transmembrane region" description="Helical" evidence="7">
    <location>
        <begin position="270"/>
        <end position="292"/>
    </location>
</feature>
<dbReference type="Pfam" id="PF02687">
    <property type="entry name" value="FtsX"/>
    <property type="match status" value="2"/>
</dbReference>
<evidence type="ECO:0000256" key="1">
    <source>
        <dbReference type="ARBA" id="ARBA00004651"/>
    </source>
</evidence>
<keyword evidence="2" id="KW-1003">Cell membrane</keyword>
<dbReference type="EMBL" id="DYVY01000090">
    <property type="protein sequence ID" value="HJF94255.1"/>
    <property type="molecule type" value="Genomic_DNA"/>
</dbReference>
<evidence type="ECO:0000313" key="9">
    <source>
        <dbReference type="EMBL" id="HJF94255.1"/>
    </source>
</evidence>
<dbReference type="PANTHER" id="PTHR30572">
    <property type="entry name" value="MEMBRANE COMPONENT OF TRANSPORTER-RELATED"/>
    <property type="match status" value="1"/>
</dbReference>
<feature type="domain" description="ABC3 transporter permease C-terminal" evidence="8">
    <location>
        <begin position="275"/>
        <end position="399"/>
    </location>
</feature>
<evidence type="ECO:0000256" key="4">
    <source>
        <dbReference type="ARBA" id="ARBA00022989"/>
    </source>
</evidence>
<dbReference type="InterPro" id="IPR050250">
    <property type="entry name" value="Macrolide_Exporter_MacB"/>
</dbReference>
<sequence length="924" mass="101474">MRECSRKIKGSARRAMQMLIRRSARAARGRNRILFSAVFFGVVSLAVISGIFAGRIQAEQIRAIRQAGTAASTCLEGGNASQYERIRKLSYIHEAGRRRTVGNAKCPDKAGSVCQICALDLTAWKELTEPAYTDIEGQYPSGAQEIMLPVRALKELGISSPKPEMEISLEVEVGLFQKEQETFTLSGWYTDYTAASGTAAQGYISLEKLEDWGGSLDEDVDILILQKDSLSGRQAEEQLYRDVELASDSQRFTGGNTASYNAVRRLAGGYGAALLAGVVILAGVFFLICNVMQISMAGDVRQMGLLHIVGMTDAQLKAFYMGQLRRPILGGALAGAGLSLLVLLTWLPGILGEKYLKDWGGAGRWMFFRPEFLAVPAVFTILTAVLAAASVILRTFRLSALEASAYTGADPGRQRENKRKRKQKSRSPRRELVFMAWQNVLRHRGRFFLTVLSLFLGMEAALCSIMMARGADYTHAIEKKPDFVVAGRSGYPAEETEGQQGTDLESDPFVTGKTTLMLLYDNDYDEFSPVSSAVKEEILSLDGVEGSSVYLAEGGYLSPSFSPKALEPLNDSGDTVEELEEEYGSSGLPVEVMIGADHCTVQILSQEEIRELADFAGKQDPGLDMESLADGTGVLLLHDHILSPAKEEQARESVGEPVRFSALWSKEEREKRLEADPEELEKMGEQPGITSEAFTLCGYMDTQAEGFPDFPRSWHGESMLYFVISEEGFEKLPTEKKTLLMELDARDGKEADVQKGIEQITAAENRRRDEAGEAGLLLIIAGDLMEEARSYIMVSNLVFGIITAVLIFAGLLNYFNVCVTGMLSRKMEFDMMEKIGMTRRQQKGMILAEGAIYLLVTAALLLIVGSAVLAAVGAYMGGRISYFTFSWPVWQAAGMAAALAVICLGVPEVMYRQVRLKNTEYSFQ</sequence>
<dbReference type="AlphaFoldDB" id="A0A921LDS0"/>
<evidence type="ECO:0000256" key="7">
    <source>
        <dbReference type="SAM" id="Phobius"/>
    </source>
</evidence>
<comment type="subcellular location">
    <subcellularLocation>
        <location evidence="1">Cell membrane</location>
        <topology evidence="1">Multi-pass membrane protein</topology>
    </subcellularLocation>
</comment>
<feature type="transmembrane region" description="Helical" evidence="7">
    <location>
        <begin position="328"/>
        <end position="352"/>
    </location>
</feature>
<evidence type="ECO:0000256" key="6">
    <source>
        <dbReference type="ARBA" id="ARBA00038076"/>
    </source>
</evidence>
<feature type="transmembrane region" description="Helical" evidence="7">
    <location>
        <begin position="844"/>
        <end position="877"/>
    </location>
</feature>
<name>A0A921LDS0_9FIRM</name>
<evidence type="ECO:0000259" key="8">
    <source>
        <dbReference type="Pfam" id="PF02687"/>
    </source>
</evidence>
<evidence type="ECO:0000313" key="10">
    <source>
        <dbReference type="Proteomes" id="UP000769156"/>
    </source>
</evidence>
<feature type="transmembrane region" description="Helical" evidence="7">
    <location>
        <begin position="372"/>
        <end position="393"/>
    </location>
</feature>
<dbReference type="GO" id="GO:0022857">
    <property type="term" value="F:transmembrane transporter activity"/>
    <property type="evidence" value="ECO:0007669"/>
    <property type="project" value="TreeGrafter"/>
</dbReference>
<comment type="similarity">
    <text evidence="6">Belongs to the ABC-4 integral membrane protein family.</text>
</comment>
<evidence type="ECO:0000256" key="5">
    <source>
        <dbReference type="ARBA" id="ARBA00023136"/>
    </source>
</evidence>
<comment type="caution">
    <text evidence="9">The sequence shown here is derived from an EMBL/GenBank/DDBJ whole genome shotgun (WGS) entry which is preliminary data.</text>
</comment>
<dbReference type="Proteomes" id="UP000769156">
    <property type="component" value="Unassembled WGS sequence"/>
</dbReference>
<reference evidence="9" key="2">
    <citation type="submission" date="2021-09" db="EMBL/GenBank/DDBJ databases">
        <authorList>
            <person name="Gilroy R."/>
        </authorList>
    </citation>
    <scope>NUCLEOTIDE SEQUENCE</scope>
    <source>
        <strain evidence="9">ChiSjej5B23-16112</strain>
    </source>
</reference>
<feature type="domain" description="ABC3 transporter permease C-terminal" evidence="8">
    <location>
        <begin position="801"/>
        <end position="907"/>
    </location>
</feature>
<keyword evidence="5 7" id="KW-0472">Membrane</keyword>
<evidence type="ECO:0000256" key="3">
    <source>
        <dbReference type="ARBA" id="ARBA00022692"/>
    </source>
</evidence>
<feature type="transmembrane region" description="Helical" evidence="7">
    <location>
        <begin position="797"/>
        <end position="823"/>
    </location>
</feature>
<reference evidence="9" key="1">
    <citation type="journal article" date="2021" name="PeerJ">
        <title>Extensive microbial diversity within the chicken gut microbiome revealed by metagenomics and culture.</title>
        <authorList>
            <person name="Gilroy R."/>
            <person name="Ravi A."/>
            <person name="Getino M."/>
            <person name="Pursley I."/>
            <person name="Horton D.L."/>
            <person name="Alikhan N.F."/>
            <person name="Baker D."/>
            <person name="Gharbi K."/>
            <person name="Hall N."/>
            <person name="Watson M."/>
            <person name="Adriaenssens E.M."/>
            <person name="Foster-Nyarko E."/>
            <person name="Jarju S."/>
            <person name="Secka A."/>
            <person name="Antonio M."/>
            <person name="Oren A."/>
            <person name="Chaudhuri R.R."/>
            <person name="La Ragione R."/>
            <person name="Hildebrand F."/>
            <person name="Pallen M.J."/>
        </authorList>
    </citation>
    <scope>NUCLEOTIDE SEQUENCE</scope>
    <source>
        <strain evidence="9">ChiSjej5B23-16112</strain>
    </source>
</reference>
<gene>
    <name evidence="9" type="ORF">K8V82_05620</name>
</gene>
<keyword evidence="4 7" id="KW-1133">Transmembrane helix</keyword>
<dbReference type="InterPro" id="IPR003838">
    <property type="entry name" value="ABC3_permease_C"/>
</dbReference>
<protein>
    <submittedName>
        <fullName evidence="9">ABC transporter permease</fullName>
    </submittedName>
</protein>
<accession>A0A921LDS0</accession>
<dbReference type="PANTHER" id="PTHR30572:SF4">
    <property type="entry name" value="ABC TRANSPORTER PERMEASE YTRF"/>
    <property type="match status" value="1"/>
</dbReference>